<feature type="chain" id="PRO_5014849490" description="Lipoprotein" evidence="1">
    <location>
        <begin position="16"/>
        <end position="619"/>
    </location>
</feature>
<proteinExistence type="predicted"/>
<gene>
    <name evidence="2" type="ORF">ESOMN_v1c04850</name>
</gene>
<organism evidence="2 3">
    <name type="scientific">Williamsoniiplasma somnilux</name>
    <dbReference type="NCBI Taxonomy" id="215578"/>
    <lineage>
        <taxon>Bacteria</taxon>
        <taxon>Bacillati</taxon>
        <taxon>Mycoplasmatota</taxon>
        <taxon>Mollicutes</taxon>
        <taxon>Entomoplasmatales</taxon>
        <taxon>Williamsoniiplasma</taxon>
    </lineage>
</organism>
<evidence type="ECO:0000313" key="3">
    <source>
        <dbReference type="Proteomes" id="UP000232230"/>
    </source>
</evidence>
<dbReference type="RefSeq" id="WP_024863388.1">
    <property type="nucleotide sequence ID" value="NZ_CP024965.1"/>
</dbReference>
<feature type="signal peptide" evidence="1">
    <location>
        <begin position="1"/>
        <end position="15"/>
    </location>
</feature>
<reference evidence="2 3" key="1">
    <citation type="submission" date="2017-11" db="EMBL/GenBank/DDBJ databases">
        <title>Genome sequence of Entomoplasma somnilux PYAN-1 (ATCC 49194).</title>
        <authorList>
            <person name="Lo W.-S."/>
            <person name="Gasparich G.E."/>
            <person name="Kuo C.-H."/>
        </authorList>
    </citation>
    <scope>NUCLEOTIDE SEQUENCE [LARGE SCALE GENOMIC DNA]</scope>
    <source>
        <strain evidence="2 3">PYAN-1</strain>
    </source>
</reference>
<name>A0A2K8NYJ9_9MOLU</name>
<dbReference type="EMBL" id="CP024965">
    <property type="protein sequence ID" value="ATZ18867.1"/>
    <property type="molecule type" value="Genomic_DNA"/>
</dbReference>
<dbReference type="AlphaFoldDB" id="A0A2K8NYJ9"/>
<keyword evidence="3" id="KW-1185">Reference proteome</keyword>
<sequence length="619" mass="72373">MLKKILPIFSTFSLAAGLITTACGQKPAEYKQEYKPIYNYYVLSQSFEQEVEAKFHNELLEKQNEIIYIDETSEQSQNYGFFTQANLEEIKKRKENESVNSNYDLLSQREKDTLINDLNKVTKASQLEKSILNSMSSELLFYSSILDLKNDEFWFNGISYDFSNIDFGYLSFDNENKNYIANVNLDLVFSYQYTDINSNVINKKYQEDIVITISNQNDIINNLKFATSQLRDNLVKDKFKWAWFDAYDLRISDYAKLFNLKNSDFEELFKFDKFEQNFLNYISEHNSNTTKKSQSYNFAFKKENRFKNFRFIDQINNFNVRDNKYGAKTLLIDDSFSTTNKTNINLFKTIFSQLLSDDQIVLENKLVKGNKDIYTYLSNEYLDWVNSFQTKIKDKFAINSNSIVSYGEITLNNFSLYFDDFNYYHPISPISYYVAISANNLNDTYLTQNNVVQTKTLFASQDPIFKALYQNTINALEGFYQAYAITKTSWTSFSDNQPLVSFTNSNIWEIKNALNGRSISDVNAALSLLNQSLTSSTESERQTFLNKTNTSSFHFQFNNYSVLENIPIIDISNNQLIFKKFKEGISNLSIDFDLSFLNLSFVIKSDKFYWFERTLIESI</sequence>
<evidence type="ECO:0000256" key="1">
    <source>
        <dbReference type="SAM" id="SignalP"/>
    </source>
</evidence>
<evidence type="ECO:0008006" key="4">
    <source>
        <dbReference type="Google" id="ProtNLM"/>
    </source>
</evidence>
<protein>
    <recommendedName>
        <fullName evidence="4">Lipoprotein</fullName>
    </recommendedName>
</protein>
<evidence type="ECO:0000313" key="2">
    <source>
        <dbReference type="EMBL" id="ATZ18867.1"/>
    </source>
</evidence>
<keyword evidence="1" id="KW-0732">Signal</keyword>
<accession>A0A2K8NYJ9</accession>
<dbReference type="PROSITE" id="PS51257">
    <property type="entry name" value="PROKAR_LIPOPROTEIN"/>
    <property type="match status" value="1"/>
</dbReference>
<dbReference type="KEGG" id="esx:ESOMN_v1c04850"/>
<dbReference type="Proteomes" id="UP000232230">
    <property type="component" value="Chromosome"/>
</dbReference>